<proteinExistence type="predicted"/>
<dbReference type="EMBL" id="KP795557">
    <property type="protein sequence ID" value="AKN37963.1"/>
    <property type="molecule type" value="Genomic_DNA"/>
</dbReference>
<sequence length="47" mass="5418">MQWVGYQHEKTGRPHRITCAFKHACVRTENNKGLNSRAFVVVIEAHP</sequence>
<reference evidence="1" key="1">
    <citation type="journal article" date="2015" name="MBio">
        <title>Eco-Evolutionary Dynamics of Episomes among Ecologically Cohesive Bacterial Populations.</title>
        <authorList>
            <person name="Xue H."/>
            <person name="Cordero O.X."/>
            <person name="Camas F.M."/>
            <person name="Trimble W."/>
            <person name="Meyer F."/>
            <person name="Guglielmini J."/>
            <person name="Rocha E.P."/>
            <person name="Polz M.F."/>
        </authorList>
    </citation>
    <scope>NUCLEOTIDE SEQUENCE</scope>
    <source>
        <strain evidence="1">FF_472</strain>
    </source>
</reference>
<dbReference type="AlphaFoldDB" id="A0A0H3ZNR3"/>
<accession>A0A0H3ZNR3</accession>
<name>A0A0H3ZNR3_9GAMM</name>
<protein>
    <submittedName>
        <fullName evidence="1">Uncharacterized protein</fullName>
    </submittedName>
</protein>
<organism evidence="1">
    <name type="scientific">Enterovibrio norvegicus</name>
    <dbReference type="NCBI Taxonomy" id="188144"/>
    <lineage>
        <taxon>Bacteria</taxon>
        <taxon>Pseudomonadati</taxon>
        <taxon>Pseudomonadota</taxon>
        <taxon>Gammaproteobacteria</taxon>
        <taxon>Vibrionales</taxon>
        <taxon>Vibrionaceae</taxon>
        <taxon>Enterovibrio</taxon>
    </lineage>
</organism>
<evidence type="ECO:0000313" key="1">
    <source>
        <dbReference type="EMBL" id="AKN37963.1"/>
    </source>
</evidence>